<sequence>MLIRLIALLMFFLTASGAWAGPKTSTDKIVDHFMELDTNGSDSVSYGEYLAMVNQRAKVRFREMDANRDGEVTDSEYRDFWQQKKAQWYRLER</sequence>
<evidence type="ECO:0000313" key="3">
    <source>
        <dbReference type="EMBL" id="ATX82848.1"/>
    </source>
</evidence>
<keyword evidence="1" id="KW-0732">Signal</keyword>
<dbReference type="RefSeq" id="WP_100266148.1">
    <property type="nucleotide sequence ID" value="NZ_CP018800.1"/>
</dbReference>
<evidence type="ECO:0000256" key="1">
    <source>
        <dbReference type="SAM" id="SignalP"/>
    </source>
</evidence>
<dbReference type="Gene3D" id="1.10.238.10">
    <property type="entry name" value="EF-hand"/>
    <property type="match status" value="1"/>
</dbReference>
<protein>
    <submittedName>
        <fullName evidence="3">EF hand</fullName>
    </submittedName>
</protein>
<dbReference type="SMART" id="SM00054">
    <property type="entry name" value="EFh"/>
    <property type="match status" value="2"/>
</dbReference>
<organism evidence="3 4">
    <name type="scientific">Mariprofundus ferrinatatus</name>
    <dbReference type="NCBI Taxonomy" id="1921087"/>
    <lineage>
        <taxon>Bacteria</taxon>
        <taxon>Pseudomonadati</taxon>
        <taxon>Pseudomonadota</taxon>
        <taxon>Candidatius Mariprofundia</taxon>
        <taxon>Mariprofundales</taxon>
        <taxon>Mariprofundaceae</taxon>
        <taxon>Mariprofundus</taxon>
    </lineage>
</organism>
<dbReference type="EMBL" id="CP018800">
    <property type="protein sequence ID" value="ATX82848.1"/>
    <property type="molecule type" value="Genomic_DNA"/>
</dbReference>
<dbReference type="PROSITE" id="PS00018">
    <property type="entry name" value="EF_HAND_1"/>
    <property type="match status" value="1"/>
</dbReference>
<dbReference type="InterPro" id="IPR018247">
    <property type="entry name" value="EF_Hand_1_Ca_BS"/>
</dbReference>
<reference evidence="3 4" key="1">
    <citation type="submission" date="2016-12" db="EMBL/GenBank/DDBJ databases">
        <title>Isolation and genomic insights into novel planktonic Zetaproteobacteria from stratified waters of the Chesapeake Bay.</title>
        <authorList>
            <person name="McAllister S.M."/>
            <person name="Kato S."/>
            <person name="Chan C.S."/>
            <person name="Chiu B.K."/>
            <person name="Field E.K."/>
        </authorList>
    </citation>
    <scope>NUCLEOTIDE SEQUENCE [LARGE SCALE GENOMIC DNA]</scope>
    <source>
        <strain evidence="3 4">CP-8</strain>
    </source>
</reference>
<feature type="signal peptide" evidence="1">
    <location>
        <begin position="1"/>
        <end position="20"/>
    </location>
</feature>
<gene>
    <name evidence="3" type="ORF">Ga0123462_2011</name>
</gene>
<accession>A0A2K8L6A2</accession>
<dbReference type="GO" id="GO:0005509">
    <property type="term" value="F:calcium ion binding"/>
    <property type="evidence" value="ECO:0007669"/>
    <property type="project" value="InterPro"/>
</dbReference>
<dbReference type="InterPro" id="IPR011992">
    <property type="entry name" value="EF-hand-dom_pair"/>
</dbReference>
<feature type="domain" description="EF-hand" evidence="2">
    <location>
        <begin position="52"/>
        <end position="87"/>
    </location>
</feature>
<dbReference type="PROSITE" id="PS50222">
    <property type="entry name" value="EF_HAND_2"/>
    <property type="match status" value="1"/>
</dbReference>
<dbReference type="KEGG" id="mfn:Ga0123462_2011"/>
<dbReference type="Pfam" id="PF13202">
    <property type="entry name" value="EF-hand_5"/>
    <property type="match status" value="1"/>
</dbReference>
<dbReference type="SUPFAM" id="SSF47473">
    <property type="entry name" value="EF-hand"/>
    <property type="match status" value="1"/>
</dbReference>
<feature type="chain" id="PRO_5014901078" evidence="1">
    <location>
        <begin position="21"/>
        <end position="93"/>
    </location>
</feature>
<dbReference type="Proteomes" id="UP000231637">
    <property type="component" value="Chromosome"/>
</dbReference>
<dbReference type="AlphaFoldDB" id="A0A2K8L6A2"/>
<evidence type="ECO:0000313" key="4">
    <source>
        <dbReference type="Proteomes" id="UP000231637"/>
    </source>
</evidence>
<name>A0A2K8L6A2_9PROT</name>
<proteinExistence type="predicted"/>
<evidence type="ECO:0000259" key="2">
    <source>
        <dbReference type="PROSITE" id="PS50222"/>
    </source>
</evidence>
<dbReference type="OrthoDB" id="5295685at2"/>
<keyword evidence="4" id="KW-1185">Reference proteome</keyword>
<dbReference type="InterPro" id="IPR002048">
    <property type="entry name" value="EF_hand_dom"/>
</dbReference>